<protein>
    <submittedName>
        <fullName evidence="2">Glycosyltransferase family 2 protein</fullName>
    </submittedName>
</protein>
<evidence type="ECO:0000313" key="3">
    <source>
        <dbReference type="Proteomes" id="UP000282184"/>
    </source>
</evidence>
<name>A0A3S0QJX7_9BACT</name>
<dbReference type="PANTHER" id="PTHR43179:SF7">
    <property type="entry name" value="RHAMNOSYLTRANSFERASE WBBL"/>
    <property type="match status" value="1"/>
</dbReference>
<keyword evidence="3" id="KW-1185">Reference proteome</keyword>
<gene>
    <name evidence="2" type="ORF">EJV47_04130</name>
</gene>
<keyword evidence="2" id="KW-0808">Transferase</keyword>
<dbReference type="EMBL" id="RXOF01000002">
    <property type="protein sequence ID" value="RTQ52223.1"/>
    <property type="molecule type" value="Genomic_DNA"/>
</dbReference>
<dbReference type="Gene3D" id="3.90.550.10">
    <property type="entry name" value="Spore Coat Polysaccharide Biosynthesis Protein SpsA, Chain A"/>
    <property type="match status" value="1"/>
</dbReference>
<dbReference type="CDD" id="cd00761">
    <property type="entry name" value="Glyco_tranf_GTA_type"/>
    <property type="match status" value="1"/>
</dbReference>
<proteinExistence type="predicted"/>
<feature type="domain" description="Glycosyltransferase 2-like" evidence="1">
    <location>
        <begin position="7"/>
        <end position="134"/>
    </location>
</feature>
<accession>A0A3S0QJX7</accession>
<reference evidence="2 3" key="1">
    <citation type="submission" date="2018-12" db="EMBL/GenBank/DDBJ databases">
        <title>Hymenobacter gummosus sp. nov., isolated from a spring.</title>
        <authorList>
            <person name="Nie L."/>
        </authorList>
    </citation>
    <scope>NUCLEOTIDE SEQUENCE [LARGE SCALE GENOMIC DNA]</scope>
    <source>
        <strain evidence="2 3">KCTC 52166</strain>
    </source>
</reference>
<evidence type="ECO:0000259" key="1">
    <source>
        <dbReference type="Pfam" id="PF00535"/>
    </source>
</evidence>
<dbReference type="AlphaFoldDB" id="A0A3S0QJX7"/>
<dbReference type="OrthoDB" id="761861at2"/>
<dbReference type="PANTHER" id="PTHR43179">
    <property type="entry name" value="RHAMNOSYLTRANSFERASE WBBL"/>
    <property type="match status" value="1"/>
</dbReference>
<evidence type="ECO:0000313" key="2">
    <source>
        <dbReference type="EMBL" id="RTQ52223.1"/>
    </source>
</evidence>
<dbReference type="Pfam" id="PF00535">
    <property type="entry name" value="Glycos_transf_2"/>
    <property type="match status" value="1"/>
</dbReference>
<sequence>MSSQGLSVLIPVYNWPVRGLVQALLAQMPAWPGPVEILLLDDGSAAEYQAQNQPLSGLSGVQYRELAQNVGRAAIRNQLVAWARHPWLLLLDNDSSVPDADFLRRYAAALPQAPVLVGGTCYEAQPPAEASLRLRWHYGRQREQRPAARRQHDPYAQLTINNLLIRAEVFRRFGLDETLTRYGHEDTKFGWRLREARVPVVHLDNPVRHDGLEPTEVFLRKTHDAVRNLAALYRAEGLGTDSRLLQTALRLRRLGLAGAARAALHAAAPLLLRRILSPAAPDLRAFDLLKLGWLLQEL</sequence>
<dbReference type="SUPFAM" id="SSF53448">
    <property type="entry name" value="Nucleotide-diphospho-sugar transferases"/>
    <property type="match status" value="1"/>
</dbReference>
<dbReference type="Proteomes" id="UP000282184">
    <property type="component" value="Unassembled WGS sequence"/>
</dbReference>
<dbReference type="InterPro" id="IPR001173">
    <property type="entry name" value="Glyco_trans_2-like"/>
</dbReference>
<dbReference type="InterPro" id="IPR029044">
    <property type="entry name" value="Nucleotide-diphossugar_trans"/>
</dbReference>
<comment type="caution">
    <text evidence="2">The sequence shown here is derived from an EMBL/GenBank/DDBJ whole genome shotgun (WGS) entry which is preliminary data.</text>
</comment>
<dbReference type="RefSeq" id="WP_126691880.1">
    <property type="nucleotide sequence ID" value="NZ_RXOF01000002.1"/>
</dbReference>
<dbReference type="GO" id="GO:0016740">
    <property type="term" value="F:transferase activity"/>
    <property type="evidence" value="ECO:0007669"/>
    <property type="project" value="UniProtKB-KW"/>
</dbReference>
<organism evidence="2 3">
    <name type="scientific">Hymenobacter gummosus</name>
    <dbReference type="NCBI Taxonomy" id="1776032"/>
    <lineage>
        <taxon>Bacteria</taxon>
        <taxon>Pseudomonadati</taxon>
        <taxon>Bacteroidota</taxon>
        <taxon>Cytophagia</taxon>
        <taxon>Cytophagales</taxon>
        <taxon>Hymenobacteraceae</taxon>
        <taxon>Hymenobacter</taxon>
    </lineage>
</organism>